<gene>
    <name evidence="3" type="ORF">FHX48_002344</name>
</gene>
<dbReference type="EMBL" id="JACGWY010000005">
    <property type="protein sequence ID" value="MBA8817246.1"/>
    <property type="molecule type" value="Genomic_DNA"/>
</dbReference>
<evidence type="ECO:0000256" key="1">
    <source>
        <dbReference type="SAM" id="MobiDB-lite"/>
    </source>
</evidence>
<evidence type="ECO:0008006" key="5">
    <source>
        <dbReference type="Google" id="ProtNLM"/>
    </source>
</evidence>
<feature type="transmembrane region" description="Helical" evidence="2">
    <location>
        <begin position="90"/>
        <end position="116"/>
    </location>
</feature>
<keyword evidence="2" id="KW-1133">Transmembrane helix</keyword>
<organism evidence="3 4">
    <name type="scientific">Microbacterium halimionae</name>
    <dbReference type="NCBI Taxonomy" id="1526413"/>
    <lineage>
        <taxon>Bacteria</taxon>
        <taxon>Bacillati</taxon>
        <taxon>Actinomycetota</taxon>
        <taxon>Actinomycetes</taxon>
        <taxon>Micrococcales</taxon>
        <taxon>Microbacteriaceae</taxon>
        <taxon>Microbacterium</taxon>
    </lineage>
</organism>
<dbReference type="AlphaFoldDB" id="A0A7W3JQS7"/>
<feature type="compositionally biased region" description="Basic and acidic residues" evidence="1">
    <location>
        <begin position="1"/>
        <end position="16"/>
    </location>
</feature>
<evidence type="ECO:0000313" key="4">
    <source>
        <dbReference type="Proteomes" id="UP000526083"/>
    </source>
</evidence>
<keyword evidence="2" id="KW-0812">Transmembrane</keyword>
<evidence type="ECO:0000256" key="2">
    <source>
        <dbReference type="SAM" id="Phobius"/>
    </source>
</evidence>
<keyword evidence="2" id="KW-0472">Membrane</keyword>
<dbReference type="RefSeq" id="WP_310734887.1">
    <property type="nucleotide sequence ID" value="NZ_JAAOZB010000001.1"/>
</dbReference>
<proteinExistence type="predicted"/>
<comment type="caution">
    <text evidence="3">The sequence shown here is derived from an EMBL/GenBank/DDBJ whole genome shotgun (WGS) entry which is preliminary data.</text>
</comment>
<sequence>MSANTKELRAARRADRSGSGPTLTARAPERFPGATAKFALLGEVLLVGLLVVIVGLAVVTLPAGLAAGVRHLRRFIRAEGSPQRLFWRDVLAALPGGIAVGFVAVVLAFALTFDIAIATSGALPGGEVIAALGWIGLALGAAALLGAAGQWRPEDGWKGALRALPKVAARDFAGVLYLVATGVFVGVVTWALVPLIIPALGCAVFAVVAIPERPRRDRVARTAPDQE</sequence>
<evidence type="ECO:0000313" key="3">
    <source>
        <dbReference type="EMBL" id="MBA8817246.1"/>
    </source>
</evidence>
<feature type="transmembrane region" description="Helical" evidence="2">
    <location>
        <begin position="44"/>
        <end position="69"/>
    </location>
</feature>
<name>A0A7W3JQS7_9MICO</name>
<reference evidence="3 4" key="1">
    <citation type="submission" date="2020-07" db="EMBL/GenBank/DDBJ databases">
        <title>Sequencing the genomes of 1000 actinobacteria strains.</title>
        <authorList>
            <person name="Klenk H.-P."/>
        </authorList>
    </citation>
    <scope>NUCLEOTIDE SEQUENCE [LARGE SCALE GENOMIC DNA]</scope>
    <source>
        <strain evidence="3 4">DSM 27576</strain>
    </source>
</reference>
<dbReference type="Proteomes" id="UP000526083">
    <property type="component" value="Unassembled WGS sequence"/>
</dbReference>
<feature type="region of interest" description="Disordered" evidence="1">
    <location>
        <begin position="1"/>
        <end position="27"/>
    </location>
</feature>
<feature type="transmembrane region" description="Helical" evidence="2">
    <location>
        <begin position="128"/>
        <end position="147"/>
    </location>
</feature>
<accession>A0A7W3JQS7</accession>
<keyword evidence="4" id="KW-1185">Reference proteome</keyword>
<protein>
    <recommendedName>
        <fullName evidence="5">DUF624 domain-containing protein</fullName>
    </recommendedName>
</protein>